<dbReference type="InterPro" id="IPR009061">
    <property type="entry name" value="DNA-bd_dom_put_sf"/>
</dbReference>
<dbReference type="GO" id="GO:0003677">
    <property type="term" value="F:DNA binding"/>
    <property type="evidence" value="ECO:0007669"/>
    <property type="project" value="UniProtKB-KW"/>
</dbReference>
<dbReference type="PRINTS" id="PR00040">
    <property type="entry name" value="HTHMERR"/>
</dbReference>
<accession>A0A0H2XZ26</accession>
<evidence type="ECO:0000256" key="1">
    <source>
        <dbReference type="ARBA" id="ARBA00023125"/>
    </source>
</evidence>
<organism evidence="3">
    <name type="scientific">Burkholderia orbicola (strain AU 1054)</name>
    <dbReference type="NCBI Taxonomy" id="331271"/>
    <lineage>
        <taxon>Bacteria</taxon>
        <taxon>Pseudomonadati</taxon>
        <taxon>Pseudomonadota</taxon>
        <taxon>Betaproteobacteria</taxon>
        <taxon>Burkholderiales</taxon>
        <taxon>Burkholderiaceae</taxon>
        <taxon>Burkholderia</taxon>
        <taxon>Burkholderia cepacia complex</taxon>
        <taxon>Burkholderia orbicola</taxon>
    </lineage>
</organism>
<dbReference type="InterPro" id="IPR000551">
    <property type="entry name" value="MerR-type_HTH_dom"/>
</dbReference>
<dbReference type="CDD" id="cd00592">
    <property type="entry name" value="HTH_MerR-like"/>
    <property type="match status" value="1"/>
</dbReference>
<dbReference type="PANTHER" id="PTHR30204:SF93">
    <property type="entry name" value="HTH MERR-TYPE DOMAIN-CONTAINING PROTEIN"/>
    <property type="match status" value="1"/>
</dbReference>
<evidence type="ECO:0000313" key="3">
    <source>
        <dbReference type="EMBL" id="ABF79942.1"/>
    </source>
</evidence>
<evidence type="ECO:0000259" key="2">
    <source>
        <dbReference type="PROSITE" id="PS50937"/>
    </source>
</evidence>
<dbReference type="SMART" id="SM00422">
    <property type="entry name" value="HTH_MERR"/>
    <property type="match status" value="1"/>
</dbReference>
<sequence length="351" mass="37137">MGTDTPRLNASAAAARLGVSIKALRLYERHGLVTPERTPAGYRAYGPADLARAADIAALRKLGLGLAQVASVLDGDARGLDTALAAHEAALDRGIQDFVGKLDRVRAMRADLARGRMPTDGELARLVDTGSAGVAFSLPWPWGGEWFECRDIRPLNYIIGSLGSGKTRLALRLAEALPGAVFVGLDRLDDDCAAAFDALHADPELKSRVDRASALLAAKGATPSPALTALLVSLEAQRPRAQIVDMIEQGLDRATQLALIAHLREGAAAGMRPLFLLTRSSAILDLAAVGPDETILLCPANHSPPARVAPYPGAPGYEAVATCLAAPEVRERIARRPEARAMMLGTEREMN</sequence>
<name>A0A0H2XZ26_BURO1</name>
<dbReference type="EMBL" id="CP000379">
    <property type="protein sequence ID" value="ABF79942.1"/>
    <property type="molecule type" value="Genomic_DNA"/>
</dbReference>
<dbReference type="PROSITE" id="PS00552">
    <property type="entry name" value="HTH_MERR_1"/>
    <property type="match status" value="1"/>
</dbReference>
<dbReference type="AlphaFoldDB" id="A0A0H2XZ26"/>
<reference evidence="3" key="1">
    <citation type="submission" date="2006-05" db="EMBL/GenBank/DDBJ databases">
        <title>Complete sequence of chromosome 2 of Burkholderia cenocepacia AU 1054.</title>
        <authorList>
            <consortium name="US DOE Joint Genome Institute"/>
            <person name="Copeland A."/>
            <person name="Lucas S."/>
            <person name="Lapidus A."/>
            <person name="Barry K."/>
            <person name="Detter J.C."/>
            <person name="Glavina del Rio T."/>
            <person name="Hammon N."/>
            <person name="Israni S."/>
            <person name="Dalin E."/>
            <person name="Tice H."/>
            <person name="Pitluck S."/>
            <person name="Chain P."/>
            <person name="Malfatti S."/>
            <person name="Shin M."/>
            <person name="Vergez L."/>
            <person name="Schmutz J."/>
            <person name="Larimer F."/>
            <person name="Land M."/>
            <person name="Hauser L."/>
            <person name="Kyrpides N."/>
            <person name="Lykidis A."/>
            <person name="LiPuma J.J."/>
            <person name="Konstantinidis K."/>
            <person name="Tiedje J.M."/>
            <person name="Richardson P."/>
        </authorList>
    </citation>
    <scope>NUCLEOTIDE SEQUENCE [LARGE SCALE GENOMIC DNA]</scope>
    <source>
        <strain evidence="3">AU 1054</strain>
    </source>
</reference>
<keyword evidence="1" id="KW-0238">DNA-binding</keyword>
<dbReference type="GO" id="GO:0003700">
    <property type="term" value="F:DNA-binding transcription factor activity"/>
    <property type="evidence" value="ECO:0007669"/>
    <property type="project" value="InterPro"/>
</dbReference>
<gene>
    <name evidence="3" type="ordered locus">Bcen_5067</name>
</gene>
<dbReference type="PROSITE" id="PS50937">
    <property type="entry name" value="HTH_MERR_2"/>
    <property type="match status" value="1"/>
</dbReference>
<dbReference type="PANTHER" id="PTHR30204">
    <property type="entry name" value="REDOX-CYCLING DRUG-SENSING TRANSCRIPTIONAL ACTIVATOR SOXR"/>
    <property type="match status" value="1"/>
</dbReference>
<dbReference type="Gene3D" id="1.10.1660.10">
    <property type="match status" value="1"/>
</dbReference>
<dbReference type="Pfam" id="PF13411">
    <property type="entry name" value="MerR_1"/>
    <property type="match status" value="1"/>
</dbReference>
<dbReference type="HOGENOM" id="CLU_815533_0_0_4"/>
<feature type="domain" description="HTH merR-type" evidence="2">
    <location>
        <begin position="13"/>
        <end position="75"/>
    </location>
</feature>
<protein>
    <submittedName>
        <fullName evidence="3">Transcriptional regulator, MerR family</fullName>
    </submittedName>
</protein>
<dbReference type="SUPFAM" id="SSF46955">
    <property type="entry name" value="Putative DNA-binding domain"/>
    <property type="match status" value="1"/>
</dbReference>
<proteinExistence type="predicted"/>
<dbReference type="InterPro" id="IPR047057">
    <property type="entry name" value="MerR_fam"/>
</dbReference>